<evidence type="ECO:0000256" key="1">
    <source>
        <dbReference type="ARBA" id="ARBA00004123"/>
    </source>
</evidence>
<feature type="compositionally biased region" description="Basic residues" evidence="5">
    <location>
        <begin position="336"/>
        <end position="352"/>
    </location>
</feature>
<evidence type="ECO:0000256" key="2">
    <source>
        <dbReference type="ARBA" id="ARBA00022763"/>
    </source>
</evidence>
<dbReference type="PANTHER" id="PTHR15107">
    <property type="entry name" value="RETINOBLASTOMA BINDING PROTEIN 8"/>
    <property type="match status" value="1"/>
</dbReference>
<feature type="compositionally biased region" description="Low complexity" evidence="5">
    <location>
        <begin position="212"/>
        <end position="224"/>
    </location>
</feature>
<keyword evidence="3" id="KW-0539">Nucleus</keyword>
<evidence type="ECO:0000256" key="3">
    <source>
        <dbReference type="ARBA" id="ARBA00023242"/>
    </source>
</evidence>
<feature type="region of interest" description="Disordered" evidence="5">
    <location>
        <begin position="192"/>
        <end position="374"/>
    </location>
</feature>
<feature type="region of interest" description="Disordered" evidence="5">
    <location>
        <begin position="456"/>
        <end position="498"/>
    </location>
</feature>
<gene>
    <name evidence="7" type="ORF">AAF712_001661</name>
</gene>
<evidence type="ECO:0000313" key="7">
    <source>
        <dbReference type="EMBL" id="KAL0071103.1"/>
    </source>
</evidence>
<comment type="caution">
    <text evidence="7">The sequence shown here is derived from an EMBL/GenBank/DDBJ whole genome shotgun (WGS) entry which is preliminary data.</text>
</comment>
<keyword evidence="4" id="KW-0175">Coiled coil</keyword>
<keyword evidence="8" id="KW-1185">Reference proteome</keyword>
<comment type="subcellular location">
    <subcellularLocation>
        <location evidence="1">Nucleus</location>
    </subcellularLocation>
</comment>
<feature type="region of interest" description="Disordered" evidence="5">
    <location>
        <begin position="588"/>
        <end position="627"/>
    </location>
</feature>
<dbReference type="Pfam" id="PF08573">
    <property type="entry name" value="SAE2"/>
    <property type="match status" value="1"/>
</dbReference>
<evidence type="ECO:0000256" key="5">
    <source>
        <dbReference type="SAM" id="MobiDB-lite"/>
    </source>
</evidence>
<dbReference type="InterPro" id="IPR013882">
    <property type="entry name" value="Ctp1_C"/>
</dbReference>
<reference evidence="7 8" key="1">
    <citation type="submission" date="2024-05" db="EMBL/GenBank/DDBJ databases">
        <title>A draft genome resource for the thread blight pathogen Marasmius tenuissimus strain MS-2.</title>
        <authorList>
            <person name="Yulfo-Soto G.E."/>
            <person name="Baruah I.K."/>
            <person name="Amoako-Attah I."/>
            <person name="Bukari Y."/>
            <person name="Meinhardt L.W."/>
            <person name="Bailey B.A."/>
            <person name="Cohen S.P."/>
        </authorList>
    </citation>
    <scope>NUCLEOTIDE SEQUENCE [LARGE SCALE GENOMIC DNA]</scope>
    <source>
        <strain evidence="7 8">MS-2</strain>
    </source>
</reference>
<dbReference type="InterPro" id="IPR033316">
    <property type="entry name" value="RBBP8-like"/>
</dbReference>
<name>A0ABR3ADL6_9AGAR</name>
<evidence type="ECO:0000259" key="6">
    <source>
        <dbReference type="Pfam" id="PF08573"/>
    </source>
</evidence>
<feature type="compositionally biased region" description="Polar residues" evidence="5">
    <location>
        <begin position="831"/>
        <end position="841"/>
    </location>
</feature>
<feature type="coiled-coil region" evidence="4">
    <location>
        <begin position="103"/>
        <end position="130"/>
    </location>
</feature>
<sequence length="847" mass="95632">MDPNTTFDSTLMRERDANISNTHQRDLATKESLITMWKQRSEGMEKALFGERNLTARLTKLLGFDSVGEAVLFIETANVGCASLSYRDCLERNGNGGGGGARLEAVEAEKRALESKYDDLERTFKKAQAKHVHDNAKFIRWKHWFWGEWEIDKTLDENELAKKWAMGFKRRRKVVAMRGQEVFDDMPLKSDFEVDESPVKGSDATTPTLVKPSTSTALPLTPTTKNNRALPPSSPGPSSLNPRRDDSLSSDTEDLPHKPSSQTSGSVTEDDSQPLYAQSTPIAKPPNPHASPSRYLKRTQGFTASTSRHDASPRSSPIPVPVRIKEEEEDDSPGPARKRRRVSPGASKRKPKPLVWSPSQIRMPPPVSTTPVEVPRIRKKLGDYSAYKGRGRYARKNDEERALNEMFEVDADVNQGRDYQFEEVVRGRENRRKMAAGDCEECREYYKAIGPRPDRLKQPLWRSPVRENKNPSTSLSCNHRRAGTPPSPSPSHIDSHRQEISRHRYNWERAKTPPGYWNIGFPDTQEVEDYNEKAKDMHREKYKAVEREAERGGQALALVPLLLIAIASLRSIHLLLCASYSSKVDHVQAPQRVRKRRRVQGSNYDPIVPTPPSSPSPPTHHDHAPPTRVALQNEDDEMDAVVITALDSVPFCCYEELLTMTRTQLVAAAETLNEKLPAILCIDVGRTVTDRFIRNSIEVLVGIREGRVELGSKARSLLGDSEDEEEDEEEEELEMLVNASPLGQRGRRSSVYGSPCATPRLSRLVEEEEEEEEGDGRPLKRRKVVGVSEDVEMMESTPLRNRYGQLQRQLQESPTLRRRTTNYGQRRRNSDQLGYRSSSLSIAHGPL</sequence>
<proteinExistence type="predicted"/>
<feature type="domain" description="DNA endonuclease activator Ctp1 C-terminal" evidence="6">
    <location>
        <begin position="420"/>
        <end position="526"/>
    </location>
</feature>
<feature type="compositionally biased region" description="Pro residues" evidence="5">
    <location>
        <begin position="608"/>
        <end position="618"/>
    </location>
</feature>
<accession>A0ABR3ADL6</accession>
<dbReference type="PANTHER" id="PTHR15107:SF0">
    <property type="entry name" value="DNA ENDONUCLEASE ACTIVATOR CTP1 C-TERMINAL DOMAIN-CONTAINING PROTEIN"/>
    <property type="match status" value="1"/>
</dbReference>
<dbReference type="Proteomes" id="UP001437256">
    <property type="component" value="Unassembled WGS sequence"/>
</dbReference>
<keyword evidence="2" id="KW-0227">DNA damage</keyword>
<organism evidence="7 8">
    <name type="scientific">Marasmius tenuissimus</name>
    <dbReference type="NCBI Taxonomy" id="585030"/>
    <lineage>
        <taxon>Eukaryota</taxon>
        <taxon>Fungi</taxon>
        <taxon>Dikarya</taxon>
        <taxon>Basidiomycota</taxon>
        <taxon>Agaricomycotina</taxon>
        <taxon>Agaricomycetes</taxon>
        <taxon>Agaricomycetidae</taxon>
        <taxon>Agaricales</taxon>
        <taxon>Marasmiineae</taxon>
        <taxon>Marasmiaceae</taxon>
        <taxon>Marasmius</taxon>
    </lineage>
</organism>
<dbReference type="EMBL" id="JBBXMP010000004">
    <property type="protein sequence ID" value="KAL0071103.1"/>
    <property type="molecule type" value="Genomic_DNA"/>
</dbReference>
<evidence type="ECO:0000256" key="4">
    <source>
        <dbReference type="SAM" id="Coils"/>
    </source>
</evidence>
<evidence type="ECO:0000313" key="8">
    <source>
        <dbReference type="Proteomes" id="UP001437256"/>
    </source>
</evidence>
<protein>
    <recommendedName>
        <fullName evidence="6">DNA endonuclease activator Ctp1 C-terminal domain-containing protein</fullName>
    </recommendedName>
</protein>
<feature type="region of interest" description="Disordered" evidence="5">
    <location>
        <begin position="736"/>
        <end position="847"/>
    </location>
</feature>
<feature type="compositionally biased region" description="Polar residues" evidence="5">
    <location>
        <begin position="804"/>
        <end position="814"/>
    </location>
</feature>